<dbReference type="GO" id="GO:0045333">
    <property type="term" value="P:cellular respiration"/>
    <property type="evidence" value="ECO:0007669"/>
    <property type="project" value="InterPro"/>
</dbReference>
<dbReference type="AlphaFoldDB" id="A0A3M7MHU2"/>
<dbReference type="PANTHER" id="PTHR12901">
    <property type="entry name" value="SPERM PROTEIN HOMOLOG"/>
    <property type="match status" value="1"/>
</dbReference>
<dbReference type="InterPro" id="IPR044996">
    <property type="entry name" value="COQ10-like"/>
</dbReference>
<dbReference type="EMBL" id="KE747843">
    <property type="protein sequence ID" value="RMZ73919.1"/>
    <property type="molecule type" value="Genomic_DNA"/>
</dbReference>
<dbReference type="CDD" id="cd07813">
    <property type="entry name" value="COQ10p_like"/>
    <property type="match status" value="1"/>
</dbReference>
<keyword evidence="7" id="KW-1185">Reference proteome</keyword>
<organism evidence="6 7">
    <name type="scientific">Pyrenophora seminiperda CCB06</name>
    <dbReference type="NCBI Taxonomy" id="1302712"/>
    <lineage>
        <taxon>Eukaryota</taxon>
        <taxon>Fungi</taxon>
        <taxon>Dikarya</taxon>
        <taxon>Ascomycota</taxon>
        <taxon>Pezizomycotina</taxon>
        <taxon>Dothideomycetes</taxon>
        <taxon>Pleosporomycetidae</taxon>
        <taxon>Pleosporales</taxon>
        <taxon>Pleosporineae</taxon>
        <taxon>Pleosporaceae</taxon>
        <taxon>Pyrenophora</taxon>
    </lineage>
</organism>
<name>A0A3M7MHU2_9PLEO</name>
<evidence type="ECO:0000256" key="1">
    <source>
        <dbReference type="ARBA" id="ARBA00006885"/>
    </source>
</evidence>
<comment type="similarity">
    <text evidence="1">Belongs to the COQ10 family.</text>
</comment>
<dbReference type="GO" id="GO:0005739">
    <property type="term" value="C:mitochondrion"/>
    <property type="evidence" value="ECO:0007669"/>
    <property type="project" value="TreeGrafter"/>
</dbReference>
<feature type="domain" description="Coenzyme Q-binding protein COQ10 START" evidence="5">
    <location>
        <begin position="174"/>
        <end position="229"/>
    </location>
</feature>
<dbReference type="Gene3D" id="3.30.530.20">
    <property type="match status" value="1"/>
</dbReference>
<evidence type="ECO:0000313" key="6">
    <source>
        <dbReference type="EMBL" id="RMZ73919.1"/>
    </source>
</evidence>
<accession>A0A3M7MHU2</accession>
<feature type="domain" description="Coenzyme Q-binding protein COQ10 START" evidence="5">
    <location>
        <begin position="59"/>
        <end position="138"/>
    </location>
</feature>
<dbReference type="Pfam" id="PF03364">
    <property type="entry name" value="Polyketide_cyc"/>
    <property type="match status" value="2"/>
</dbReference>
<proteinExistence type="inferred from homology"/>
<comment type="subunit">
    <text evidence="2">Interacts with coenzyme Q.</text>
</comment>
<dbReference type="InterPro" id="IPR023393">
    <property type="entry name" value="START-like_dom_sf"/>
</dbReference>
<gene>
    <name evidence="6" type="ORF">GMOD_00004725</name>
</gene>
<dbReference type="InterPro" id="IPR005031">
    <property type="entry name" value="COQ10_START"/>
</dbReference>
<evidence type="ECO:0000256" key="2">
    <source>
        <dbReference type="ARBA" id="ARBA00011814"/>
    </source>
</evidence>
<feature type="region of interest" description="Disordered" evidence="4">
    <location>
        <begin position="1"/>
        <end position="26"/>
    </location>
</feature>
<dbReference type="GO" id="GO:0048039">
    <property type="term" value="F:ubiquinone binding"/>
    <property type="evidence" value="ECO:0007669"/>
    <property type="project" value="InterPro"/>
</dbReference>
<comment type="function">
    <text evidence="3">Required for the function of coenzyme Q in the respiratory chain. May serve as a chaperone or may be involved in the transport of Q6 from its site of synthesis to the catalytic sites of the respiratory complexes.</text>
</comment>
<evidence type="ECO:0000256" key="3">
    <source>
        <dbReference type="ARBA" id="ARBA00024947"/>
    </source>
</evidence>
<protein>
    <submittedName>
        <fullName evidence="6">Polyketide cyclase dehydrase and lipid transporter</fullName>
    </submittedName>
</protein>
<dbReference type="SUPFAM" id="SSF55961">
    <property type="entry name" value="Bet v1-like"/>
    <property type="match status" value="1"/>
</dbReference>
<sequence length="257" mass="28335">MATLKTTTRPFLHTHSTRLLHPSPTTQQRRTFLPNPFEALNAATQKNSPPQVLTAVRTLPYPSAPIYSIIADVPNYQTFLPYCQRSDITEWSAPDKQYGRRWPSEAVLTTGFGGLTESFTSRIYCIPGRYVESVGGDTETSLKPEDIAHHLEEEGGAQAEGGGQRRRRGGGGSNGLLTHLRSKWCIEPVQNNQTQVSLAVEFAFENPMYAALSGGVAPKVADFMIRAFEARAKELLEGNEAMIKADLGELDGSRLKR</sequence>
<dbReference type="Proteomes" id="UP000265663">
    <property type="component" value="Unassembled WGS sequence"/>
</dbReference>
<feature type="region of interest" description="Disordered" evidence="4">
    <location>
        <begin position="154"/>
        <end position="173"/>
    </location>
</feature>
<dbReference type="PANTHER" id="PTHR12901:SF10">
    <property type="entry name" value="COENZYME Q-BINDING PROTEIN COQ10, MITOCHONDRIAL"/>
    <property type="match status" value="1"/>
</dbReference>
<evidence type="ECO:0000259" key="5">
    <source>
        <dbReference type="Pfam" id="PF03364"/>
    </source>
</evidence>
<reference evidence="6 7" key="1">
    <citation type="journal article" date="2014" name="PLoS ONE">
        <title>De novo Genome Assembly of the Fungal Plant Pathogen Pyrenophora semeniperda.</title>
        <authorList>
            <person name="Soliai M.M."/>
            <person name="Meyer S.E."/>
            <person name="Udall J.A."/>
            <person name="Elzinga D.E."/>
            <person name="Hermansen R.A."/>
            <person name="Bodily P.M."/>
            <person name="Hart A.A."/>
            <person name="Coleman C.E."/>
        </authorList>
    </citation>
    <scope>NUCLEOTIDE SEQUENCE [LARGE SCALE GENOMIC DNA]</scope>
    <source>
        <strain evidence="6 7">CCB06</strain>
        <tissue evidence="6">Mycelium</tissue>
    </source>
</reference>
<dbReference type="OrthoDB" id="292693at2759"/>
<evidence type="ECO:0000256" key="4">
    <source>
        <dbReference type="SAM" id="MobiDB-lite"/>
    </source>
</evidence>
<evidence type="ECO:0000313" key="7">
    <source>
        <dbReference type="Proteomes" id="UP000265663"/>
    </source>
</evidence>